<keyword evidence="1" id="KW-0812">Transmembrane</keyword>
<gene>
    <name evidence="2" type="ORF">ALEPTO_LOCUS10957</name>
</gene>
<dbReference type="Proteomes" id="UP000789508">
    <property type="component" value="Unassembled WGS sequence"/>
</dbReference>
<keyword evidence="1" id="KW-0472">Membrane</keyword>
<dbReference type="EMBL" id="CAJVPS010014770">
    <property type="protein sequence ID" value="CAG8684212.1"/>
    <property type="molecule type" value="Genomic_DNA"/>
</dbReference>
<evidence type="ECO:0000256" key="1">
    <source>
        <dbReference type="SAM" id="Phobius"/>
    </source>
</evidence>
<name>A0A9N9EMG3_9GLOM</name>
<keyword evidence="1" id="KW-1133">Transmembrane helix</keyword>
<keyword evidence="3" id="KW-1185">Reference proteome</keyword>
<accession>A0A9N9EMG3</accession>
<feature type="non-terminal residue" evidence="2">
    <location>
        <position position="1"/>
    </location>
</feature>
<proteinExistence type="predicted"/>
<organism evidence="2 3">
    <name type="scientific">Ambispora leptoticha</name>
    <dbReference type="NCBI Taxonomy" id="144679"/>
    <lineage>
        <taxon>Eukaryota</taxon>
        <taxon>Fungi</taxon>
        <taxon>Fungi incertae sedis</taxon>
        <taxon>Mucoromycota</taxon>
        <taxon>Glomeromycotina</taxon>
        <taxon>Glomeromycetes</taxon>
        <taxon>Archaeosporales</taxon>
        <taxon>Ambisporaceae</taxon>
        <taxon>Ambispora</taxon>
    </lineage>
</organism>
<sequence>QKWIEKSNELKEKETEEEKELANKIRDSVAKINQKFAQVRLSRNTNAQPDKGLGANTLLLIGGGIILFLMGGLVS</sequence>
<evidence type="ECO:0000313" key="3">
    <source>
        <dbReference type="Proteomes" id="UP000789508"/>
    </source>
</evidence>
<protein>
    <submittedName>
        <fullName evidence="2">5400_t:CDS:1</fullName>
    </submittedName>
</protein>
<feature type="transmembrane region" description="Helical" evidence="1">
    <location>
        <begin position="53"/>
        <end position="74"/>
    </location>
</feature>
<dbReference type="AlphaFoldDB" id="A0A9N9EMG3"/>
<reference evidence="2" key="1">
    <citation type="submission" date="2021-06" db="EMBL/GenBank/DDBJ databases">
        <authorList>
            <person name="Kallberg Y."/>
            <person name="Tangrot J."/>
            <person name="Rosling A."/>
        </authorList>
    </citation>
    <scope>NUCLEOTIDE SEQUENCE</scope>
    <source>
        <strain evidence="2">FL130A</strain>
    </source>
</reference>
<evidence type="ECO:0000313" key="2">
    <source>
        <dbReference type="EMBL" id="CAG8684212.1"/>
    </source>
</evidence>
<comment type="caution">
    <text evidence="2">The sequence shown here is derived from an EMBL/GenBank/DDBJ whole genome shotgun (WGS) entry which is preliminary data.</text>
</comment>